<organism evidence="5 6">
    <name type="scientific">Tuber borchii</name>
    <name type="common">White truffle</name>
    <dbReference type="NCBI Taxonomy" id="42251"/>
    <lineage>
        <taxon>Eukaryota</taxon>
        <taxon>Fungi</taxon>
        <taxon>Dikarya</taxon>
        <taxon>Ascomycota</taxon>
        <taxon>Pezizomycotina</taxon>
        <taxon>Pezizomycetes</taxon>
        <taxon>Pezizales</taxon>
        <taxon>Tuberaceae</taxon>
        <taxon>Tuber</taxon>
    </lineage>
</organism>
<dbReference type="Pfam" id="PF23190">
    <property type="entry name" value="LHD_TRPY1"/>
    <property type="match status" value="1"/>
</dbReference>
<dbReference type="Pfam" id="PF23317">
    <property type="entry name" value="YVC1_C"/>
    <property type="match status" value="1"/>
</dbReference>
<feature type="transmembrane region" description="Helical" evidence="2">
    <location>
        <begin position="373"/>
        <end position="393"/>
    </location>
</feature>
<gene>
    <name evidence="5" type="ORF">B9Z19DRAFT_1075892</name>
</gene>
<feature type="domain" description="Calcium channel YVC1-like C-terminal transmembrane" evidence="4">
    <location>
        <begin position="255"/>
        <end position="535"/>
    </location>
</feature>
<keyword evidence="2" id="KW-0812">Transmembrane</keyword>
<accession>A0A2T7A2K3</accession>
<proteinExistence type="predicted"/>
<feature type="transmembrane region" description="Helical" evidence="2">
    <location>
        <begin position="236"/>
        <end position="256"/>
    </location>
</feature>
<evidence type="ECO:0000259" key="4">
    <source>
        <dbReference type="Pfam" id="PF23317"/>
    </source>
</evidence>
<keyword evidence="2" id="KW-1133">Transmembrane helix</keyword>
<evidence type="ECO:0000256" key="1">
    <source>
        <dbReference type="SAM" id="MobiDB-lite"/>
    </source>
</evidence>
<dbReference type="OrthoDB" id="301415at2759"/>
<keyword evidence="6" id="KW-1185">Reference proteome</keyword>
<dbReference type="InterPro" id="IPR056336">
    <property type="entry name" value="YVC1_C"/>
</dbReference>
<dbReference type="PANTHER" id="PTHR35859">
    <property type="entry name" value="NONSELECTIVE CATION CHANNEL PROTEIN"/>
    <property type="match status" value="1"/>
</dbReference>
<dbReference type="Proteomes" id="UP000244722">
    <property type="component" value="Unassembled WGS sequence"/>
</dbReference>
<dbReference type="EMBL" id="NESQ01000035">
    <property type="protein sequence ID" value="PUU81966.1"/>
    <property type="molecule type" value="Genomic_DNA"/>
</dbReference>
<feature type="domain" description="YVC1 N-terminal linker helical" evidence="3">
    <location>
        <begin position="44"/>
        <end position="223"/>
    </location>
</feature>
<dbReference type="InterPro" id="IPR056337">
    <property type="entry name" value="LHD_YVC1"/>
</dbReference>
<feature type="transmembrane region" description="Helical" evidence="2">
    <location>
        <begin position="290"/>
        <end position="312"/>
    </location>
</feature>
<name>A0A2T7A2K3_TUBBO</name>
<dbReference type="STRING" id="42251.A0A2T7A2K3"/>
<dbReference type="PANTHER" id="PTHR35859:SF1">
    <property type="entry name" value="NONSELECTIVE CATION CHANNEL PROTEIN"/>
    <property type="match status" value="1"/>
</dbReference>
<dbReference type="InterPro" id="IPR052971">
    <property type="entry name" value="TRP_calcium_channel"/>
</dbReference>
<evidence type="ECO:0000256" key="2">
    <source>
        <dbReference type="SAM" id="Phobius"/>
    </source>
</evidence>
<feature type="transmembrane region" description="Helical" evidence="2">
    <location>
        <begin position="517"/>
        <end position="536"/>
    </location>
</feature>
<keyword evidence="2" id="KW-0472">Membrane</keyword>
<protein>
    <submittedName>
        <fullName evidence="5">Uncharacterized protein</fullName>
    </submittedName>
</protein>
<feature type="transmembrane region" description="Helical" evidence="2">
    <location>
        <begin position="433"/>
        <end position="454"/>
    </location>
</feature>
<evidence type="ECO:0000313" key="6">
    <source>
        <dbReference type="Proteomes" id="UP000244722"/>
    </source>
</evidence>
<dbReference type="AlphaFoldDB" id="A0A2T7A2K3"/>
<reference evidence="5 6" key="1">
    <citation type="submission" date="2017-04" db="EMBL/GenBank/DDBJ databases">
        <title>Draft genome sequence of Tuber borchii Vittad., a whitish edible truffle.</title>
        <authorList>
            <consortium name="DOE Joint Genome Institute"/>
            <person name="Murat C."/>
            <person name="Kuo A."/>
            <person name="Barry K.W."/>
            <person name="Clum A."/>
            <person name="Dockter R.B."/>
            <person name="Fauchery L."/>
            <person name="Iotti M."/>
            <person name="Kohler A."/>
            <person name="Labutti K."/>
            <person name="Lindquist E.A."/>
            <person name="Lipzen A."/>
            <person name="Ohm R.A."/>
            <person name="Wang M."/>
            <person name="Grigoriev I.V."/>
            <person name="Zambonelli A."/>
            <person name="Martin F.M."/>
        </authorList>
    </citation>
    <scope>NUCLEOTIDE SEQUENCE [LARGE SCALE GENOMIC DNA]</scope>
    <source>
        <strain evidence="5 6">Tbo3840</strain>
    </source>
</reference>
<feature type="region of interest" description="Disordered" evidence="1">
    <location>
        <begin position="1"/>
        <end position="21"/>
    </location>
</feature>
<comment type="caution">
    <text evidence="5">The sequence shown here is derived from an EMBL/GenBank/DDBJ whole genome shotgun (WGS) entry which is preliminary data.</text>
</comment>
<evidence type="ECO:0000259" key="3">
    <source>
        <dbReference type="Pfam" id="PF23190"/>
    </source>
</evidence>
<sequence length="621" mass="71678">MVNLRSLLSADSGAGRDTSDDLREHLLPTHRGEHLHTTVPAERVTKVALRLKFLIEAAVPCEVKESHITRPHSQIITKQVVLLAQEAAGHEDRACVVYCLLVCLRWFKRQARLEMYDEGLYLLRASACQVIAKLTIEDISDHEYLFQEVLLKRYSILKNGQKTTPANAVERAVDLHATRVIGSSGYQKCIKYLWRGWVAQDLNDPTQFCTYRKIADKGFWSHFDHDRLRTPKYQNAFQVLVSIIYLILYTVAINTVNPTGDIDVEEACLYLLTVAFMADEMTKFWKVGRFYLTFWNVFNLTLYLALAVSFVLRMVAFSKAAGGEERKYWDLMSYNWLAFVAPMFWTRMLLFLDTIKFFGAMLVVLKVMMMESLIFFALLVVIIIGFLQGFIGLDNADNTKDSSFFILESMAKVILQSPEFEGFDNFAHPYGIILYYLFTFVVMVILLNILIALYNSAYTDITENAVDEYLALFASKTLQFVRAPDENVFLPPFNLIEIFFLSIPFEWWMERRKYQKLNDYVMTVLYSPFMLLIAFIESREAHHVSRNRARGEQDDDAIEEWEEMQGDDILGEGWSEKVEKTVPNIEENPAIVEIKDLRSHLDEVTSSLRRRNVGDSSDDSP</sequence>
<evidence type="ECO:0000313" key="5">
    <source>
        <dbReference type="EMBL" id="PUU81966.1"/>
    </source>
</evidence>